<evidence type="ECO:0000313" key="3">
    <source>
        <dbReference type="Proteomes" id="UP000192491"/>
    </source>
</evidence>
<dbReference type="Gene3D" id="2.60.120.10">
    <property type="entry name" value="Jelly Rolls"/>
    <property type="match status" value="1"/>
</dbReference>
<dbReference type="InterPro" id="IPR014710">
    <property type="entry name" value="RmlC-like_jellyroll"/>
</dbReference>
<dbReference type="SUPFAM" id="SSF51182">
    <property type="entry name" value="RmlC-like cupins"/>
    <property type="match status" value="1"/>
</dbReference>
<name>A0A1Y1Q8X5_9GAMM</name>
<dbReference type="STRING" id="1123401.GCA_000621325_02489"/>
<dbReference type="Pfam" id="PF12973">
    <property type="entry name" value="Cupin_7"/>
    <property type="match status" value="1"/>
</dbReference>
<dbReference type="AlphaFoldDB" id="A0A1Y1Q8X5"/>
<evidence type="ECO:0000259" key="1">
    <source>
        <dbReference type="Pfam" id="PF12973"/>
    </source>
</evidence>
<feature type="domain" description="ChrR-like cupin" evidence="1">
    <location>
        <begin position="60"/>
        <end position="154"/>
    </location>
</feature>
<organism evidence="2 3">
    <name type="scientific">Thiothrix lacustris</name>
    <dbReference type="NCBI Taxonomy" id="525917"/>
    <lineage>
        <taxon>Bacteria</taxon>
        <taxon>Pseudomonadati</taxon>
        <taxon>Pseudomonadota</taxon>
        <taxon>Gammaproteobacteria</taxon>
        <taxon>Thiotrichales</taxon>
        <taxon>Thiotrichaceae</taxon>
        <taxon>Thiothrix</taxon>
    </lineage>
</organism>
<comment type="caution">
    <text evidence="2">The sequence shown here is derived from an EMBL/GenBank/DDBJ whole genome shotgun (WGS) entry which is preliminary data.</text>
</comment>
<dbReference type="Proteomes" id="UP000192491">
    <property type="component" value="Unassembled WGS sequence"/>
</dbReference>
<reference evidence="2 3" key="1">
    <citation type="submission" date="2017-01" db="EMBL/GenBank/DDBJ databases">
        <title>Novel large sulfur bacteria in the metagenomes of groundwater-fed chemosynthetic microbial mats in the Lake Huron basin.</title>
        <authorList>
            <person name="Sharrar A.M."/>
            <person name="Flood B.E."/>
            <person name="Bailey J.V."/>
            <person name="Jones D.S."/>
            <person name="Biddanda B."/>
            <person name="Ruberg S.A."/>
            <person name="Marcus D.N."/>
            <person name="Dick G.J."/>
        </authorList>
    </citation>
    <scope>NUCLEOTIDE SEQUENCE [LARGE SCALE GENOMIC DNA]</scope>
    <source>
        <strain evidence="2">A8</strain>
    </source>
</reference>
<evidence type="ECO:0000313" key="2">
    <source>
        <dbReference type="EMBL" id="OQX00090.1"/>
    </source>
</evidence>
<protein>
    <recommendedName>
        <fullName evidence="1">ChrR-like cupin domain-containing protein</fullName>
    </recommendedName>
</protein>
<proteinExistence type="predicted"/>
<dbReference type="EMBL" id="MTEJ01000672">
    <property type="protein sequence ID" value="OQX00090.1"/>
    <property type="molecule type" value="Genomic_DNA"/>
</dbReference>
<sequence length="159" mass="17578">MDKHDNTFVTPPVLDEDILLLLAECQEEVELSPELNARMRHNVLSKVAQEEAGILPGFKTIRAAEGEWIEAMPGAHIKILHQEGDSGLLTYLARLAPGFEMHGHPHPFDEECIMLEGELWFGDLHLKAGDYHFAAKGVHHGRLKTETGALAFLKGALPA</sequence>
<dbReference type="InterPro" id="IPR025979">
    <property type="entry name" value="ChrR-like_cupin_dom"/>
</dbReference>
<dbReference type="InterPro" id="IPR011051">
    <property type="entry name" value="RmlC_Cupin_sf"/>
</dbReference>
<accession>A0A1Y1Q8X5</accession>
<gene>
    <name evidence="2" type="ORF">BWK73_49370</name>
</gene>